<dbReference type="PROSITE" id="PS50014">
    <property type="entry name" value="BROMODOMAIN_2"/>
    <property type="match status" value="1"/>
</dbReference>
<feature type="non-terminal residue" evidence="10">
    <location>
        <position position="271"/>
    </location>
</feature>
<evidence type="ECO:0000313" key="11">
    <source>
        <dbReference type="Proteomes" id="UP000663832"/>
    </source>
</evidence>
<evidence type="ECO:0000313" key="10">
    <source>
        <dbReference type="EMBL" id="CAF1667979.1"/>
    </source>
</evidence>
<dbReference type="PROSITE" id="PS00633">
    <property type="entry name" value="BROMODOMAIN_1"/>
    <property type="match status" value="1"/>
</dbReference>
<dbReference type="InterPro" id="IPR001487">
    <property type="entry name" value="Bromodomain"/>
</dbReference>
<sequence length="271" mass="31029">NTRFEQYLQNIDHSLDFVSEALTTGSKTALLTSNRVMSKRLDHLLHQNAIWSKPVNPFQLTFSPYDPKNIRSTITSLGTLQAVCRCGGELVCCDECPRVYHVDCHVPSLNEVSMNDKWKCGLCCEINNSTGPLKRKHDDTTDKLPSVEKQICEKLILQMYTHPSSAPFHQPVPADCIGYHKIITRPMDLRTIKEKIKSYGNMSEFLADVRLMFQNCSTFNRPESEIGKSGRTLSKAFEEWLEKYYLNSQIPIPDRTNKRKKTSIQMIDHVS</sequence>
<dbReference type="Pfam" id="PF00439">
    <property type="entry name" value="Bromodomain"/>
    <property type="match status" value="1"/>
</dbReference>
<dbReference type="InterPro" id="IPR011011">
    <property type="entry name" value="Znf_FYVE_PHD"/>
</dbReference>
<feature type="domain" description="Bromo" evidence="8">
    <location>
        <begin position="160"/>
        <end position="227"/>
    </location>
</feature>
<dbReference type="EMBL" id="CAJNOI010005668">
    <property type="protein sequence ID" value="CAF1569069.1"/>
    <property type="molecule type" value="Genomic_DNA"/>
</dbReference>
<dbReference type="SUPFAM" id="SSF47370">
    <property type="entry name" value="Bromodomain"/>
    <property type="match status" value="1"/>
</dbReference>
<dbReference type="SUPFAM" id="SSF57903">
    <property type="entry name" value="FYVE/PHD zinc finger"/>
    <property type="match status" value="1"/>
</dbReference>
<dbReference type="Proteomes" id="UP000663832">
    <property type="component" value="Unassembled WGS sequence"/>
</dbReference>
<evidence type="ECO:0000313" key="9">
    <source>
        <dbReference type="EMBL" id="CAF1569069.1"/>
    </source>
</evidence>
<evidence type="ECO:0000256" key="4">
    <source>
        <dbReference type="ARBA" id="ARBA00022833"/>
    </source>
</evidence>
<dbReference type="InterPro" id="IPR019787">
    <property type="entry name" value="Znf_PHD-finger"/>
</dbReference>
<evidence type="ECO:0000259" key="8">
    <source>
        <dbReference type="PROSITE" id="PS50014"/>
    </source>
</evidence>
<dbReference type="GO" id="GO:0008270">
    <property type="term" value="F:zinc ion binding"/>
    <property type="evidence" value="ECO:0007669"/>
    <property type="project" value="UniProtKB-KW"/>
</dbReference>
<evidence type="ECO:0000256" key="6">
    <source>
        <dbReference type="ARBA" id="ARBA00023242"/>
    </source>
</evidence>
<keyword evidence="11" id="KW-1185">Reference proteome</keyword>
<protein>
    <recommendedName>
        <fullName evidence="8">Bromo domain-containing protein</fullName>
    </recommendedName>
</protein>
<dbReference type="CDD" id="cd15541">
    <property type="entry name" value="PHD_TIF1_like"/>
    <property type="match status" value="1"/>
</dbReference>
<evidence type="ECO:0000256" key="7">
    <source>
        <dbReference type="PROSITE-ProRule" id="PRU00035"/>
    </source>
</evidence>
<keyword evidence="6" id="KW-0539">Nucleus</keyword>
<comment type="subcellular location">
    <subcellularLocation>
        <location evidence="1">Nucleus</location>
    </subcellularLocation>
</comment>
<dbReference type="GO" id="GO:0005634">
    <property type="term" value="C:nucleus"/>
    <property type="evidence" value="ECO:0007669"/>
    <property type="project" value="UniProtKB-SubCell"/>
</dbReference>
<dbReference type="PANTHER" id="PTHR45915:SF6">
    <property type="entry name" value="E3 UBIQUITIN-PROTEIN LIGASE TRIM33"/>
    <property type="match status" value="1"/>
</dbReference>
<dbReference type="OrthoDB" id="1870062at2759"/>
<reference evidence="10" key="1">
    <citation type="submission" date="2021-02" db="EMBL/GenBank/DDBJ databases">
        <authorList>
            <person name="Nowell W R."/>
        </authorList>
    </citation>
    <scope>NUCLEOTIDE SEQUENCE</scope>
</reference>
<dbReference type="InterPro" id="IPR036427">
    <property type="entry name" value="Bromodomain-like_sf"/>
</dbReference>
<dbReference type="AlphaFoldDB" id="A0A816G0W6"/>
<organism evidence="10 11">
    <name type="scientific">Adineta steineri</name>
    <dbReference type="NCBI Taxonomy" id="433720"/>
    <lineage>
        <taxon>Eukaryota</taxon>
        <taxon>Metazoa</taxon>
        <taxon>Spiralia</taxon>
        <taxon>Gnathifera</taxon>
        <taxon>Rotifera</taxon>
        <taxon>Eurotatoria</taxon>
        <taxon>Bdelloidea</taxon>
        <taxon>Adinetida</taxon>
        <taxon>Adinetidae</taxon>
        <taxon>Adineta</taxon>
    </lineage>
</organism>
<dbReference type="Pfam" id="PF00628">
    <property type="entry name" value="PHD"/>
    <property type="match status" value="1"/>
</dbReference>
<dbReference type="EMBL" id="CAJNOM010006076">
    <property type="protein sequence ID" value="CAF1667979.1"/>
    <property type="molecule type" value="Genomic_DNA"/>
</dbReference>
<dbReference type="InterPro" id="IPR001965">
    <property type="entry name" value="Znf_PHD"/>
</dbReference>
<evidence type="ECO:0000256" key="1">
    <source>
        <dbReference type="ARBA" id="ARBA00004123"/>
    </source>
</evidence>
<dbReference type="Proteomes" id="UP000663877">
    <property type="component" value="Unassembled WGS sequence"/>
</dbReference>
<dbReference type="InterPro" id="IPR013083">
    <property type="entry name" value="Znf_RING/FYVE/PHD"/>
</dbReference>
<keyword evidence="2" id="KW-0479">Metal-binding</keyword>
<keyword evidence="5 7" id="KW-0103">Bromodomain</keyword>
<proteinExistence type="predicted"/>
<name>A0A816G0W6_9BILA</name>
<dbReference type="PRINTS" id="PR00503">
    <property type="entry name" value="BROMODOMAIN"/>
</dbReference>
<keyword evidence="4" id="KW-0862">Zinc</keyword>
<dbReference type="SMART" id="SM00297">
    <property type="entry name" value="BROMO"/>
    <property type="match status" value="1"/>
</dbReference>
<dbReference type="GO" id="GO:0000785">
    <property type="term" value="C:chromatin"/>
    <property type="evidence" value="ECO:0007669"/>
    <property type="project" value="TreeGrafter"/>
</dbReference>
<dbReference type="PANTHER" id="PTHR45915">
    <property type="entry name" value="TRANSCRIPTION INTERMEDIARY FACTOR"/>
    <property type="match status" value="1"/>
</dbReference>
<dbReference type="Gene3D" id="1.20.920.10">
    <property type="entry name" value="Bromodomain-like"/>
    <property type="match status" value="1"/>
</dbReference>
<evidence type="ECO:0000256" key="3">
    <source>
        <dbReference type="ARBA" id="ARBA00022771"/>
    </source>
</evidence>
<comment type="caution">
    <text evidence="10">The sequence shown here is derived from an EMBL/GenBank/DDBJ whole genome shotgun (WGS) entry which is preliminary data.</text>
</comment>
<accession>A0A816G0W6</accession>
<evidence type="ECO:0000256" key="2">
    <source>
        <dbReference type="ARBA" id="ARBA00022723"/>
    </source>
</evidence>
<gene>
    <name evidence="9" type="ORF">BJG266_LOCUS47587</name>
    <name evidence="10" type="ORF">QVE165_LOCUS64628</name>
</gene>
<dbReference type="Gene3D" id="3.30.40.10">
    <property type="entry name" value="Zinc/RING finger domain, C3HC4 (zinc finger)"/>
    <property type="match status" value="1"/>
</dbReference>
<dbReference type="SMART" id="SM00249">
    <property type="entry name" value="PHD"/>
    <property type="match status" value="1"/>
</dbReference>
<evidence type="ECO:0000256" key="5">
    <source>
        <dbReference type="ARBA" id="ARBA00023117"/>
    </source>
</evidence>
<dbReference type="InterPro" id="IPR018359">
    <property type="entry name" value="Bromodomain_CS"/>
</dbReference>
<keyword evidence="3" id="KW-0863">Zinc-finger</keyword>